<proteinExistence type="predicted"/>
<feature type="transmembrane region" description="Helical" evidence="2">
    <location>
        <begin position="48"/>
        <end position="70"/>
    </location>
</feature>
<evidence type="ECO:0000313" key="3">
    <source>
        <dbReference type="EMBL" id="MBB5721836.1"/>
    </source>
</evidence>
<feature type="transmembrane region" description="Helical" evidence="2">
    <location>
        <begin position="288"/>
        <end position="307"/>
    </location>
</feature>
<dbReference type="InterPro" id="IPR002528">
    <property type="entry name" value="MATE_fam"/>
</dbReference>
<dbReference type="PANTHER" id="PTHR43298:SF2">
    <property type="entry name" value="FMN_FAD EXPORTER YEEO-RELATED"/>
    <property type="match status" value="1"/>
</dbReference>
<protein>
    <submittedName>
        <fullName evidence="3">Putative MATE family efflux protein</fullName>
    </submittedName>
</protein>
<sequence length="455" mass="49271">MQKTTALKETPTSGDLFAMAWPLGLKAMMLHGIVVIDAFLVSPLGENALAAMGLAGAIAGLLMGVIFAFSNATQIRIAQAFGAAGPVTLKTSFYCGLFINVGMSLLGLIAVIIWGDDLIARFAHTDLIAEQAISYLNIFLFVVLFEAVGQCLASHFNGCGKTKVPFLSYLIAVPVNIALSYVLIHGMYGFPELGVAGAAWGSAVSSLARVAYMAYRAYRDDYDVFTASGWSRDNFWTALRRHWVFALPIAGTFISMTIGTQVCTLIYAKMSVNEFAAMTLILPWVQTAGTFGMAWAQATGITAAQLLGRQLDAASLDVFLRRAWRGTFVAAGLVSLTYLIVILCSGWIYSDLQAETTAALWMFLPVLLVLPFPKGSNAICGQTLRAAGDTLYVMNVFVAGQWACKVPLTLLFVVYLDLSVGWVFSLVLVEELFKFPSFHLRIFKGGWKSAQVIDS</sequence>
<organism evidence="3 4">
    <name type="scientific">Yoonia ponticola</name>
    <dbReference type="NCBI Taxonomy" id="1524255"/>
    <lineage>
        <taxon>Bacteria</taxon>
        <taxon>Pseudomonadati</taxon>
        <taxon>Pseudomonadota</taxon>
        <taxon>Alphaproteobacteria</taxon>
        <taxon>Rhodobacterales</taxon>
        <taxon>Paracoccaceae</taxon>
        <taxon>Yoonia</taxon>
    </lineage>
</organism>
<evidence type="ECO:0000313" key="4">
    <source>
        <dbReference type="Proteomes" id="UP000535415"/>
    </source>
</evidence>
<keyword evidence="2" id="KW-1133">Transmembrane helix</keyword>
<feature type="transmembrane region" description="Helical" evidence="2">
    <location>
        <begin position="91"/>
        <end position="114"/>
    </location>
</feature>
<gene>
    <name evidence="3" type="ORF">FHS72_001448</name>
</gene>
<feature type="transmembrane region" description="Helical" evidence="2">
    <location>
        <begin position="20"/>
        <end position="42"/>
    </location>
</feature>
<keyword evidence="1" id="KW-0813">Transport</keyword>
<feature type="transmembrane region" description="Helical" evidence="2">
    <location>
        <begin position="134"/>
        <end position="154"/>
    </location>
</feature>
<dbReference type="AlphaFoldDB" id="A0A7W9BJT6"/>
<feature type="transmembrane region" description="Helical" evidence="2">
    <location>
        <begin position="409"/>
        <end position="429"/>
    </location>
</feature>
<name>A0A7W9BJT6_9RHOB</name>
<keyword evidence="2" id="KW-0812">Transmembrane</keyword>
<dbReference type="InterPro" id="IPR050222">
    <property type="entry name" value="MATE_MdtK"/>
</dbReference>
<feature type="transmembrane region" description="Helical" evidence="2">
    <location>
        <begin position="328"/>
        <end position="350"/>
    </location>
</feature>
<dbReference type="PANTHER" id="PTHR43298">
    <property type="entry name" value="MULTIDRUG RESISTANCE PROTEIN NORM-RELATED"/>
    <property type="match status" value="1"/>
</dbReference>
<feature type="transmembrane region" description="Helical" evidence="2">
    <location>
        <begin position="356"/>
        <end position="372"/>
    </location>
</feature>
<keyword evidence="2" id="KW-0472">Membrane</keyword>
<feature type="transmembrane region" description="Helical" evidence="2">
    <location>
        <begin position="166"/>
        <end position="187"/>
    </location>
</feature>
<feature type="transmembrane region" description="Helical" evidence="2">
    <location>
        <begin position="243"/>
        <end position="268"/>
    </location>
</feature>
<dbReference type="Proteomes" id="UP000535415">
    <property type="component" value="Unassembled WGS sequence"/>
</dbReference>
<dbReference type="GO" id="GO:0015297">
    <property type="term" value="F:antiporter activity"/>
    <property type="evidence" value="ECO:0007669"/>
    <property type="project" value="InterPro"/>
</dbReference>
<comment type="caution">
    <text evidence="3">The sequence shown here is derived from an EMBL/GenBank/DDBJ whole genome shotgun (WGS) entry which is preliminary data.</text>
</comment>
<accession>A0A7W9BJT6</accession>
<dbReference type="Pfam" id="PF01554">
    <property type="entry name" value="MatE"/>
    <property type="match status" value="2"/>
</dbReference>
<dbReference type="GO" id="GO:0005886">
    <property type="term" value="C:plasma membrane"/>
    <property type="evidence" value="ECO:0007669"/>
    <property type="project" value="TreeGrafter"/>
</dbReference>
<dbReference type="GO" id="GO:0042910">
    <property type="term" value="F:xenobiotic transmembrane transporter activity"/>
    <property type="evidence" value="ECO:0007669"/>
    <property type="project" value="InterPro"/>
</dbReference>
<dbReference type="EMBL" id="JACIJM010000003">
    <property type="protein sequence ID" value="MBB5721836.1"/>
    <property type="molecule type" value="Genomic_DNA"/>
</dbReference>
<keyword evidence="4" id="KW-1185">Reference proteome</keyword>
<feature type="transmembrane region" description="Helical" evidence="2">
    <location>
        <begin position="193"/>
        <end position="212"/>
    </location>
</feature>
<evidence type="ECO:0000256" key="2">
    <source>
        <dbReference type="SAM" id="Phobius"/>
    </source>
</evidence>
<evidence type="ECO:0000256" key="1">
    <source>
        <dbReference type="ARBA" id="ARBA00022448"/>
    </source>
</evidence>
<reference evidence="3 4" key="1">
    <citation type="submission" date="2020-08" db="EMBL/GenBank/DDBJ databases">
        <title>Genomic Encyclopedia of Type Strains, Phase IV (KMG-IV): sequencing the most valuable type-strain genomes for metagenomic binning, comparative biology and taxonomic classification.</title>
        <authorList>
            <person name="Goeker M."/>
        </authorList>
    </citation>
    <scope>NUCLEOTIDE SEQUENCE [LARGE SCALE GENOMIC DNA]</scope>
    <source>
        <strain evidence="3 4">DSM 101064</strain>
    </source>
</reference>